<dbReference type="Proteomes" id="UP000180235">
    <property type="component" value="Chromosome"/>
</dbReference>
<dbReference type="AlphaFoldDB" id="A0A1J0AH92"/>
<evidence type="ECO:0000313" key="2">
    <source>
        <dbReference type="Proteomes" id="UP000180235"/>
    </source>
</evidence>
<dbReference type="SUPFAM" id="SSF46689">
    <property type="entry name" value="Homeodomain-like"/>
    <property type="match status" value="1"/>
</dbReference>
<evidence type="ECO:0000313" key="1">
    <source>
        <dbReference type="EMBL" id="APB35314.1"/>
    </source>
</evidence>
<dbReference type="Pfam" id="PF04255">
    <property type="entry name" value="DUF433"/>
    <property type="match status" value="1"/>
</dbReference>
<dbReference type="STRING" id="1188229.GlitD10_2969"/>
<name>A0A1J0AH92_9CYAN</name>
<organism evidence="1 2">
    <name type="scientific">Gloeomargarita lithophora Alchichica-D10</name>
    <dbReference type="NCBI Taxonomy" id="1188229"/>
    <lineage>
        <taxon>Bacteria</taxon>
        <taxon>Bacillati</taxon>
        <taxon>Cyanobacteriota</taxon>
        <taxon>Cyanophyceae</taxon>
        <taxon>Gloeomargaritales</taxon>
        <taxon>Gloeomargaritaceae</taxon>
        <taxon>Gloeomargarita</taxon>
    </lineage>
</organism>
<proteinExistence type="predicted"/>
<dbReference type="InterPro" id="IPR009057">
    <property type="entry name" value="Homeodomain-like_sf"/>
</dbReference>
<evidence type="ECO:0008006" key="3">
    <source>
        <dbReference type="Google" id="ProtNLM"/>
    </source>
</evidence>
<dbReference type="KEGG" id="glt:GlitD10_2969"/>
<protein>
    <recommendedName>
        <fullName evidence="3">DUF433 domain-containing protein</fullName>
    </recommendedName>
</protein>
<dbReference type="InterPro" id="IPR007367">
    <property type="entry name" value="DUF433"/>
</dbReference>
<dbReference type="InterPro" id="IPR036388">
    <property type="entry name" value="WH-like_DNA-bd_sf"/>
</dbReference>
<reference evidence="1 2" key="1">
    <citation type="submission" date="2016-10" db="EMBL/GenBank/DDBJ databases">
        <title>Description of Gloeomargarita lithophora gen. nov., sp. nov., a thylakoid-bearing basal-branching cyanobacterium with intracellular carbonates, and proposal for Gloeomargaritales ord. nov.</title>
        <authorList>
            <person name="Moreira D."/>
            <person name="Tavera R."/>
            <person name="Benzerara K."/>
            <person name="Skouri-Panet F."/>
            <person name="Couradeau E."/>
            <person name="Gerard E."/>
            <person name="Loussert C."/>
            <person name="Novelo E."/>
            <person name="Zivanovic Y."/>
            <person name="Lopez-Garcia P."/>
        </authorList>
    </citation>
    <scope>NUCLEOTIDE SEQUENCE [LARGE SCALE GENOMIC DNA]</scope>
    <source>
        <strain evidence="1 2">D10</strain>
    </source>
</reference>
<accession>A0A1J0AH92</accession>
<dbReference type="Gene3D" id="1.10.10.10">
    <property type="entry name" value="Winged helix-like DNA-binding domain superfamily/Winged helix DNA-binding domain"/>
    <property type="match status" value="1"/>
</dbReference>
<keyword evidence="2" id="KW-1185">Reference proteome</keyword>
<dbReference type="EMBL" id="CP017675">
    <property type="protein sequence ID" value="APB35314.1"/>
    <property type="molecule type" value="Genomic_DNA"/>
</dbReference>
<sequence>MRTLLDYLEAGDSLEVFLDHFPSVSREQAIAVLELAKEMLAAYANPA</sequence>
<gene>
    <name evidence="1" type="ORF">GlitD10_2969</name>
</gene>